<proteinExistence type="predicted"/>
<gene>
    <name evidence="2" type="ORF">ACFO0B_31320</name>
</gene>
<reference evidence="3" key="1">
    <citation type="journal article" date="2019" name="Int. J. Syst. Evol. Microbiol.">
        <title>The Global Catalogue of Microorganisms (GCM) 10K type strain sequencing project: providing services to taxonomists for standard genome sequencing and annotation.</title>
        <authorList>
            <consortium name="The Broad Institute Genomics Platform"/>
            <consortium name="The Broad Institute Genome Sequencing Center for Infectious Disease"/>
            <person name="Wu L."/>
            <person name="Ma J."/>
        </authorList>
    </citation>
    <scope>NUCLEOTIDE SEQUENCE [LARGE SCALE GENOMIC DNA]</scope>
    <source>
        <strain evidence="3">CGMCC 4.7330</strain>
    </source>
</reference>
<dbReference type="Proteomes" id="UP001595696">
    <property type="component" value="Unassembled WGS sequence"/>
</dbReference>
<accession>A0ABV8E3Y9</accession>
<evidence type="ECO:0000256" key="1">
    <source>
        <dbReference type="SAM" id="MobiDB-lite"/>
    </source>
</evidence>
<protein>
    <recommendedName>
        <fullName evidence="4">HNH endonuclease</fullName>
    </recommendedName>
</protein>
<feature type="compositionally biased region" description="Basic and acidic residues" evidence="1">
    <location>
        <begin position="96"/>
        <end position="105"/>
    </location>
</feature>
<keyword evidence="3" id="KW-1185">Reference proteome</keyword>
<organism evidence="2 3">
    <name type="scientific">Nocardia jiangsuensis</name>
    <dbReference type="NCBI Taxonomy" id="1691563"/>
    <lineage>
        <taxon>Bacteria</taxon>
        <taxon>Bacillati</taxon>
        <taxon>Actinomycetota</taxon>
        <taxon>Actinomycetes</taxon>
        <taxon>Mycobacteriales</taxon>
        <taxon>Nocardiaceae</taxon>
        <taxon>Nocardia</taxon>
    </lineage>
</organism>
<dbReference type="EMBL" id="JBHSAX010000034">
    <property type="protein sequence ID" value="MFC3966497.1"/>
    <property type="molecule type" value="Genomic_DNA"/>
</dbReference>
<evidence type="ECO:0000313" key="3">
    <source>
        <dbReference type="Proteomes" id="UP001595696"/>
    </source>
</evidence>
<comment type="caution">
    <text evidence="2">The sequence shown here is derived from an EMBL/GenBank/DDBJ whole genome shotgun (WGS) entry which is preliminary data.</text>
</comment>
<feature type="compositionally biased region" description="Acidic residues" evidence="1">
    <location>
        <begin position="119"/>
        <end position="128"/>
    </location>
</feature>
<sequence length="128" mass="14137">MNPSTPTTPEILMREMKNTRSHDEYGAIKPEAELSGNDYVLIRLRDTDHPYGRILLMAKPSRCNHGITICTECAQSWELDHVVHYALTGGGRRLRDALDAQHPDADNTPPGEVDSAEPVADEADSARA</sequence>
<name>A0ABV8E3Y9_9NOCA</name>
<evidence type="ECO:0008006" key="4">
    <source>
        <dbReference type="Google" id="ProtNLM"/>
    </source>
</evidence>
<dbReference type="RefSeq" id="WP_378617330.1">
    <property type="nucleotide sequence ID" value="NZ_JBHSAX010000034.1"/>
</dbReference>
<feature type="region of interest" description="Disordered" evidence="1">
    <location>
        <begin position="96"/>
        <end position="128"/>
    </location>
</feature>
<evidence type="ECO:0000313" key="2">
    <source>
        <dbReference type="EMBL" id="MFC3966497.1"/>
    </source>
</evidence>